<dbReference type="EMBL" id="BARS01011583">
    <property type="protein sequence ID" value="GAF91507.1"/>
    <property type="molecule type" value="Genomic_DNA"/>
</dbReference>
<reference evidence="1" key="1">
    <citation type="journal article" date="2014" name="Front. Microbiol.">
        <title>High frequency of phylogenetically diverse reductive dehalogenase-homologous genes in deep subseafloor sedimentary metagenomes.</title>
        <authorList>
            <person name="Kawai M."/>
            <person name="Futagami T."/>
            <person name="Toyoda A."/>
            <person name="Takaki Y."/>
            <person name="Nishi S."/>
            <person name="Hori S."/>
            <person name="Arai W."/>
            <person name="Tsubouchi T."/>
            <person name="Morono Y."/>
            <person name="Uchiyama I."/>
            <person name="Ito T."/>
            <person name="Fujiyama A."/>
            <person name="Inagaki F."/>
            <person name="Takami H."/>
        </authorList>
    </citation>
    <scope>NUCLEOTIDE SEQUENCE</scope>
    <source>
        <strain evidence="1">Expedition CK06-06</strain>
    </source>
</reference>
<accession>X0TTL8</accession>
<gene>
    <name evidence="1" type="ORF">S01H1_21010</name>
</gene>
<dbReference type="AlphaFoldDB" id="X0TTL8"/>
<protein>
    <submittedName>
        <fullName evidence="1">Uncharacterized protein</fullName>
    </submittedName>
</protein>
<sequence length="37" mass="4404">EFAIFDSWRSLAPEGIDANRFTGRPDFCLFFTHLRRN</sequence>
<organism evidence="1">
    <name type="scientific">marine sediment metagenome</name>
    <dbReference type="NCBI Taxonomy" id="412755"/>
    <lineage>
        <taxon>unclassified sequences</taxon>
        <taxon>metagenomes</taxon>
        <taxon>ecological metagenomes</taxon>
    </lineage>
</organism>
<proteinExistence type="predicted"/>
<evidence type="ECO:0000313" key="1">
    <source>
        <dbReference type="EMBL" id="GAF91507.1"/>
    </source>
</evidence>
<comment type="caution">
    <text evidence="1">The sequence shown here is derived from an EMBL/GenBank/DDBJ whole genome shotgun (WGS) entry which is preliminary data.</text>
</comment>
<name>X0TTL8_9ZZZZ</name>
<feature type="non-terminal residue" evidence="1">
    <location>
        <position position="1"/>
    </location>
</feature>